<proteinExistence type="predicted"/>
<organism evidence="2 3">
    <name type="scientific">Beijerinckia indica subsp. indica (strain ATCC 9039 / DSM 1715 / NCIMB 8712)</name>
    <dbReference type="NCBI Taxonomy" id="395963"/>
    <lineage>
        <taxon>Bacteria</taxon>
        <taxon>Pseudomonadati</taxon>
        <taxon>Pseudomonadota</taxon>
        <taxon>Alphaproteobacteria</taxon>
        <taxon>Hyphomicrobiales</taxon>
        <taxon>Beijerinckiaceae</taxon>
        <taxon>Beijerinckia</taxon>
    </lineage>
</organism>
<evidence type="ECO:0000313" key="3">
    <source>
        <dbReference type="Proteomes" id="UP000001695"/>
    </source>
</evidence>
<dbReference type="eggNOG" id="COG5352">
    <property type="taxonomic scope" value="Bacteria"/>
</dbReference>
<keyword evidence="3" id="KW-1185">Reference proteome</keyword>
<name>B2IGX3_BEII9</name>
<accession>B2IGX3</accession>
<reference evidence="3" key="1">
    <citation type="submission" date="2008-03" db="EMBL/GenBank/DDBJ databases">
        <title>Complete sequence of chromosome of Beijerinckia indica subsp. indica ATCC 9039.</title>
        <authorList>
            <consortium name="US DOE Joint Genome Institute"/>
            <person name="Copeland A."/>
            <person name="Lucas S."/>
            <person name="Lapidus A."/>
            <person name="Glavina del Rio T."/>
            <person name="Dalin E."/>
            <person name="Tice H."/>
            <person name="Bruce D."/>
            <person name="Goodwin L."/>
            <person name="Pitluck S."/>
            <person name="LaButti K."/>
            <person name="Schmutz J."/>
            <person name="Larimer F."/>
            <person name="Land M."/>
            <person name="Hauser L."/>
            <person name="Kyrpides N."/>
            <person name="Mikhailova N."/>
            <person name="Dunfield P.F."/>
            <person name="Dedysh S.N."/>
            <person name="Liesack W."/>
            <person name="Saw J.H."/>
            <person name="Alam M."/>
            <person name="Chen Y."/>
            <person name="Murrell J.C."/>
            <person name="Richardson P."/>
        </authorList>
    </citation>
    <scope>NUCLEOTIDE SEQUENCE [LARGE SCALE GENOMIC DNA]</scope>
    <source>
        <strain evidence="3">ATCC 9039 / DSM 1715 / NCIMB 8712</strain>
    </source>
</reference>
<feature type="region of interest" description="Disordered" evidence="1">
    <location>
        <begin position="48"/>
        <end position="71"/>
    </location>
</feature>
<sequence length="189" mass="20747">MSWTDERVELLRKLWLEGLSASQIAAELADGLTRNAVIGKVHRLGLSGRTKGAATAEDEEPVQEPEIAQETQHSTQKIEACAAPVMPMVVGNTVLAVAIEDAPVEAQAPVPEPLPKMDVVVPLSERVTILELRESTCRWPIGDPTQPDFRFCGAHKAPGTGPYCTYHSRIAYQPQQDRRRIAKMQQKSA</sequence>
<dbReference type="InterPro" id="IPR011681">
    <property type="entry name" value="GcrA"/>
</dbReference>
<dbReference type="STRING" id="395963.Bind_3667"/>
<reference evidence="2 3" key="2">
    <citation type="journal article" date="2010" name="J. Bacteriol.">
        <title>Complete genome sequence of Beijerinckia indica subsp. indica.</title>
        <authorList>
            <person name="Tamas I."/>
            <person name="Dedysh S.N."/>
            <person name="Liesack W."/>
            <person name="Stott M.B."/>
            <person name="Alam M."/>
            <person name="Murrell J.C."/>
            <person name="Dunfield P.F."/>
        </authorList>
    </citation>
    <scope>NUCLEOTIDE SEQUENCE [LARGE SCALE GENOMIC DNA]</scope>
    <source>
        <strain evidence="3">ATCC 9039 / DSM 1715 / NCIMB 8712</strain>
    </source>
</reference>
<dbReference type="OrthoDB" id="9798071at2"/>
<dbReference type="RefSeq" id="WP_012386567.1">
    <property type="nucleotide sequence ID" value="NC_010581.1"/>
</dbReference>
<dbReference type="Proteomes" id="UP000001695">
    <property type="component" value="Chromosome"/>
</dbReference>
<dbReference type="HOGENOM" id="CLU_096417_1_0_5"/>
<dbReference type="KEGG" id="bid:Bind_3667"/>
<dbReference type="AlphaFoldDB" id="B2IGX3"/>
<dbReference type="Gene3D" id="1.10.10.60">
    <property type="entry name" value="Homeodomain-like"/>
    <property type="match status" value="1"/>
</dbReference>
<evidence type="ECO:0000313" key="2">
    <source>
        <dbReference type="EMBL" id="ACB97219.1"/>
    </source>
</evidence>
<protein>
    <submittedName>
        <fullName evidence="2">GcrA cell cycle regulator</fullName>
    </submittedName>
</protein>
<gene>
    <name evidence="2" type="ordered locus">Bind_3667</name>
</gene>
<evidence type="ECO:0000256" key="1">
    <source>
        <dbReference type="SAM" id="MobiDB-lite"/>
    </source>
</evidence>
<dbReference type="Pfam" id="PF07750">
    <property type="entry name" value="GcrA"/>
    <property type="match status" value="1"/>
</dbReference>
<dbReference type="EMBL" id="CP001016">
    <property type="protein sequence ID" value="ACB97219.1"/>
    <property type="molecule type" value="Genomic_DNA"/>
</dbReference>